<feature type="region of interest" description="Disordered" evidence="1">
    <location>
        <begin position="51"/>
        <end position="112"/>
    </location>
</feature>
<proteinExistence type="predicted"/>
<organism evidence="2">
    <name type="scientific">Culex pipiens</name>
    <name type="common">House mosquito</name>
    <dbReference type="NCBI Taxonomy" id="7175"/>
    <lineage>
        <taxon>Eukaryota</taxon>
        <taxon>Metazoa</taxon>
        <taxon>Ecdysozoa</taxon>
        <taxon>Arthropoda</taxon>
        <taxon>Hexapoda</taxon>
        <taxon>Insecta</taxon>
        <taxon>Pterygota</taxon>
        <taxon>Neoptera</taxon>
        <taxon>Endopterygota</taxon>
        <taxon>Diptera</taxon>
        <taxon>Nematocera</taxon>
        <taxon>Culicoidea</taxon>
        <taxon>Culicidae</taxon>
        <taxon>Culicinae</taxon>
        <taxon>Culicini</taxon>
        <taxon>Culex</taxon>
        <taxon>Culex</taxon>
    </lineage>
</organism>
<sequence length="123" mass="14429">MFRSFPLLASARTMRSIAVHTKQDNFKRNMKKTNRISEINRWSICTEPAVDRARRPRRNRSTKWTENGSRCRRGPSQPSRWSCRSYPLKSESSRVWRRSHPSSSSRAQGGSGRNCHYCYCPYS</sequence>
<reference evidence="2" key="1">
    <citation type="submission" date="2021-05" db="EMBL/GenBank/DDBJ databases">
        <authorList>
            <person name="Alioto T."/>
            <person name="Alioto T."/>
            <person name="Gomez Garrido J."/>
        </authorList>
    </citation>
    <scope>NUCLEOTIDE SEQUENCE</scope>
</reference>
<protein>
    <submittedName>
        <fullName evidence="2">(northern house mosquito) hypothetical protein</fullName>
    </submittedName>
</protein>
<name>A0A8D8B2E2_CULPI</name>
<evidence type="ECO:0000313" key="2">
    <source>
        <dbReference type="EMBL" id="CAG6467597.1"/>
    </source>
</evidence>
<evidence type="ECO:0000256" key="1">
    <source>
        <dbReference type="SAM" id="MobiDB-lite"/>
    </source>
</evidence>
<dbReference type="AlphaFoldDB" id="A0A8D8B2E2"/>
<accession>A0A8D8B2E2</accession>
<dbReference type="EMBL" id="HBUE01058793">
    <property type="protein sequence ID" value="CAG6467597.1"/>
    <property type="molecule type" value="Transcribed_RNA"/>
</dbReference>